<keyword evidence="2" id="KW-1185">Reference proteome</keyword>
<dbReference type="eggNOG" id="COG5479">
    <property type="taxonomic scope" value="Bacteria"/>
</dbReference>
<organism evidence="1 2">
    <name type="scientific">Clavibacter sepedonicus</name>
    <name type="common">Clavibacter michiganensis subsp. sepedonicus</name>
    <dbReference type="NCBI Taxonomy" id="31964"/>
    <lineage>
        <taxon>Bacteria</taxon>
        <taxon>Bacillati</taxon>
        <taxon>Actinomycetota</taxon>
        <taxon>Actinomycetes</taxon>
        <taxon>Micrococcales</taxon>
        <taxon>Microbacteriaceae</taxon>
        <taxon>Clavibacter</taxon>
    </lineage>
</organism>
<dbReference type="Proteomes" id="UP000001318">
    <property type="component" value="Chromosome"/>
</dbReference>
<sequence>MRIASHGTGTQGDLLLDNGVDHVRRARRRSRLIACLAVWAVALGVGLVGTGTIGGPAEPAQAASGADFDPGMIISDAKFYDGDAMSQGDIQSFLRARVPSCASGYVCLKDYVENTPARSADSRCSSLQASRLSGADIVYWVGRACGVSQAALLVLLEKEQGLVTDSTPTDRQFRSATGYGCPDTAACDSLYYGFFNQVYNAAHQFKVYQSTPTRWNYQAGRSNRILWHPNADCGSSQVTIRNQATAGLYIYTPYQPNAAALRNLYGTGDSCSSYGNRNFWRLYTNWFGSTSDGPASSFVKTATDDTVYLVSGGQKHQVPDFGVYQSLDALGGISTVPRSYLDALGTGIAASELVRDPSSGAVALVQADRRHRFASCDLVASYGYGCGDAVNLDPGQLQALPDAGEMSAFFVLPGSPVTYLLSGGVKYPVSTWAAVLGLNGGRSPFVATMRAPVGARYTTGHAALQPGTLAKASNSADVFLVDGLDRKIRVPDFAVTAELGLGRSFATVAPATMDGYPRAAADLSLLVRCAGVTSLATQGNVVALSSPGSTGLAVTDLASTTCAALDPTGRAVSGPVFVKSSTSDTVSLLQGGQARPVATWDRLVAIAGTSTPPITVLGPPALARIPVGAAA</sequence>
<dbReference type="KEGG" id="cms:CMS0641"/>
<evidence type="ECO:0000313" key="1">
    <source>
        <dbReference type="EMBL" id="CAQ00761.1"/>
    </source>
</evidence>
<dbReference type="EMBL" id="AM849034">
    <property type="protein sequence ID" value="CAQ00761.1"/>
    <property type="molecule type" value="Genomic_DNA"/>
</dbReference>
<gene>
    <name evidence="1" type="ordered locus">CMS0641</name>
</gene>
<proteinExistence type="predicted"/>
<protein>
    <submittedName>
        <fullName evidence="1">Exported protein</fullName>
    </submittedName>
</protein>
<name>B0RDW8_CLASE</name>
<dbReference type="AlphaFoldDB" id="B0RDW8"/>
<evidence type="ECO:0000313" key="2">
    <source>
        <dbReference type="Proteomes" id="UP000001318"/>
    </source>
</evidence>
<reference evidence="1 2" key="1">
    <citation type="journal article" date="2008" name="J. Bacteriol.">
        <title>Genome of the actinomycete plant pathogen Clavibacter michiganensis subsp. sepedonicus suggests recent niche adaptation.</title>
        <authorList>
            <person name="Bentley S.D."/>
            <person name="Corton C."/>
            <person name="Brown S.E."/>
            <person name="Barron A."/>
            <person name="Clark L."/>
            <person name="Doggett J."/>
            <person name="Harris B."/>
            <person name="Ormond D."/>
            <person name="Quail M.A."/>
            <person name="May G."/>
            <person name="Francis D."/>
            <person name="Knudson D."/>
            <person name="Parkhill J."/>
            <person name="Ishimaru C.A."/>
        </authorList>
    </citation>
    <scope>NUCLEOTIDE SEQUENCE [LARGE SCALE GENOMIC DNA]</scope>
    <source>
        <strain evidence="2">ATCC 33113 / DSM 20744 / JCM 9667 / LMG 2889 / ICMP 2535 / C-1</strain>
    </source>
</reference>
<dbReference type="eggNOG" id="COG3757">
    <property type="taxonomic scope" value="Bacteria"/>
</dbReference>
<dbReference type="STRING" id="31964.CMS0641"/>
<dbReference type="HOGENOM" id="CLU_457649_0_0_11"/>
<accession>B0RDW8</accession>